<feature type="domain" description="Farnesoic acid O-methyl transferase" evidence="2">
    <location>
        <begin position="23"/>
        <end position="128"/>
    </location>
</feature>
<dbReference type="PANTHER" id="PTHR31649:SF1">
    <property type="entry name" value="FARNESOIC ACID O-METHYL TRANSFERASE DOMAIN-CONTAINING PROTEIN"/>
    <property type="match status" value="1"/>
</dbReference>
<accession>A0A8S0ZYW6</accession>
<comment type="caution">
    <text evidence="3">The sequence shown here is derived from an EMBL/GenBank/DDBJ whole genome shotgun (WGS) entry which is preliminary data.</text>
</comment>
<reference evidence="3 4" key="1">
    <citation type="submission" date="2020-04" db="EMBL/GenBank/DDBJ databases">
        <authorList>
            <person name="Wallbank WR R."/>
            <person name="Pardo Diaz C."/>
            <person name="Kozak K."/>
            <person name="Martin S."/>
            <person name="Jiggins C."/>
            <person name="Moest M."/>
            <person name="Warren A I."/>
            <person name="Byers J.R.P. K."/>
            <person name="Montejo-Kovacevich G."/>
            <person name="Yen C E."/>
        </authorList>
    </citation>
    <scope>NUCLEOTIDE SEQUENCE [LARGE SCALE GENOMIC DNA]</scope>
</reference>
<evidence type="ECO:0000313" key="3">
    <source>
        <dbReference type="EMBL" id="CAB3240300.1"/>
    </source>
</evidence>
<proteinExistence type="predicted"/>
<dbReference type="AlphaFoldDB" id="A0A8S0ZYW6"/>
<feature type="region of interest" description="Disordered" evidence="1">
    <location>
        <begin position="320"/>
        <end position="342"/>
    </location>
</feature>
<dbReference type="PANTHER" id="PTHR31649">
    <property type="entry name" value="AGAP009604-PA"/>
    <property type="match status" value="1"/>
</dbReference>
<gene>
    <name evidence="3" type="ORF">APLA_LOCUS8984</name>
</gene>
<protein>
    <recommendedName>
        <fullName evidence="2">Farnesoic acid O-methyl transferase domain-containing protein</fullName>
    </recommendedName>
</protein>
<dbReference type="InterPro" id="IPR022041">
    <property type="entry name" value="Methyltransf_FA"/>
</dbReference>
<dbReference type="InterPro" id="IPR006616">
    <property type="entry name" value="DM9_repeat"/>
</dbReference>
<evidence type="ECO:0000259" key="2">
    <source>
        <dbReference type="Pfam" id="PF12248"/>
    </source>
</evidence>
<dbReference type="Pfam" id="PF11901">
    <property type="entry name" value="DM9"/>
    <property type="match status" value="1"/>
</dbReference>
<dbReference type="EMBL" id="CADEBD010000309">
    <property type="protein sequence ID" value="CAB3240300.1"/>
    <property type="molecule type" value="Genomic_DNA"/>
</dbReference>
<organism evidence="3 4">
    <name type="scientific">Arctia plantaginis</name>
    <name type="common">Wood tiger moth</name>
    <name type="synonym">Phalaena plantaginis</name>
    <dbReference type="NCBI Taxonomy" id="874455"/>
    <lineage>
        <taxon>Eukaryota</taxon>
        <taxon>Metazoa</taxon>
        <taxon>Ecdysozoa</taxon>
        <taxon>Arthropoda</taxon>
        <taxon>Hexapoda</taxon>
        <taxon>Insecta</taxon>
        <taxon>Pterygota</taxon>
        <taxon>Neoptera</taxon>
        <taxon>Endopterygota</taxon>
        <taxon>Lepidoptera</taxon>
        <taxon>Glossata</taxon>
        <taxon>Ditrysia</taxon>
        <taxon>Noctuoidea</taxon>
        <taxon>Erebidae</taxon>
        <taxon>Arctiinae</taxon>
        <taxon>Arctia</taxon>
    </lineage>
</organism>
<sequence>MGDIVEFVTLNGHQKIFYKITSSAINFEIKAMGNAVIGLSKKVGPECDYLIVLGDNRRSWIKKYHGRHSREKADTPNILSNEEYRRFWVSWFGEAIRLGGDGHTNPIVSYNNYPTLDIKYVTFFVLNHDYQYPVHWKVELPPIIQKPVLKPLTDGELHWVPIDANTHVLPDGVLIGGYEKENLYIIRAKHRGSLTPGKFVPAEGTAYISWGGDAHTKSVFEVLCGFNCMWVPCSKDKIPVGAIVGGYSENIEHEKLYVGRAKYLNYIIPGKVQPSHKVCYIAYDGKEIGVDNYEILVHPETRRSANKVLIPHYDIPDEIEIEHDDDDDEDDDDDDNDSVIIF</sequence>
<dbReference type="SMART" id="SM00696">
    <property type="entry name" value="DM9"/>
    <property type="match status" value="2"/>
</dbReference>
<evidence type="ECO:0000313" key="4">
    <source>
        <dbReference type="Proteomes" id="UP000494256"/>
    </source>
</evidence>
<dbReference type="Proteomes" id="UP000494256">
    <property type="component" value="Unassembled WGS sequence"/>
</dbReference>
<dbReference type="OrthoDB" id="10263264at2759"/>
<name>A0A8S0ZYW6_ARCPL</name>
<dbReference type="Pfam" id="PF12248">
    <property type="entry name" value="Methyltransf_FA"/>
    <property type="match status" value="1"/>
</dbReference>
<evidence type="ECO:0000256" key="1">
    <source>
        <dbReference type="SAM" id="MobiDB-lite"/>
    </source>
</evidence>